<comment type="caution">
    <text evidence="1">The sequence shown here is derived from an EMBL/GenBank/DDBJ whole genome shotgun (WGS) entry which is preliminary data.</text>
</comment>
<sequence length="125" mass="14626">METSQTNLTGIESFFPGENYRKLQEFGRMCKLSPDINIKSNNILKNIINQGNKRYFLQKLPLFSDSENTFFDFKEAIVGIRVNYRFHSSHPGICPDIFPLHTFRFSILVIWSNNEDKTAFKNIQI</sequence>
<reference evidence="1 2" key="1">
    <citation type="submission" date="2021-06" db="EMBL/GenBank/DDBJ databases">
        <authorList>
            <person name="Palmer J.M."/>
        </authorList>
    </citation>
    <scope>NUCLEOTIDE SEQUENCE [LARGE SCALE GENOMIC DNA]</scope>
    <source>
        <strain evidence="1 2">XC_2019</strain>
        <tissue evidence="1">Muscle</tissue>
    </source>
</reference>
<evidence type="ECO:0000313" key="1">
    <source>
        <dbReference type="EMBL" id="MEQ2196372.1"/>
    </source>
</evidence>
<keyword evidence="2" id="KW-1185">Reference proteome</keyword>
<dbReference type="EMBL" id="JAHRIN010016855">
    <property type="protein sequence ID" value="MEQ2196372.1"/>
    <property type="molecule type" value="Genomic_DNA"/>
</dbReference>
<gene>
    <name evidence="1" type="ORF">XENOCAPTIV_022378</name>
</gene>
<organism evidence="1 2">
    <name type="scientific">Xenoophorus captivus</name>
    <dbReference type="NCBI Taxonomy" id="1517983"/>
    <lineage>
        <taxon>Eukaryota</taxon>
        <taxon>Metazoa</taxon>
        <taxon>Chordata</taxon>
        <taxon>Craniata</taxon>
        <taxon>Vertebrata</taxon>
        <taxon>Euteleostomi</taxon>
        <taxon>Actinopterygii</taxon>
        <taxon>Neopterygii</taxon>
        <taxon>Teleostei</taxon>
        <taxon>Neoteleostei</taxon>
        <taxon>Acanthomorphata</taxon>
        <taxon>Ovalentaria</taxon>
        <taxon>Atherinomorphae</taxon>
        <taxon>Cyprinodontiformes</taxon>
        <taxon>Goodeidae</taxon>
        <taxon>Xenoophorus</taxon>
    </lineage>
</organism>
<proteinExistence type="predicted"/>
<name>A0ABV0QLV0_9TELE</name>
<protein>
    <submittedName>
        <fullName evidence="1">Uncharacterized protein</fullName>
    </submittedName>
</protein>
<evidence type="ECO:0000313" key="2">
    <source>
        <dbReference type="Proteomes" id="UP001434883"/>
    </source>
</evidence>
<accession>A0ABV0QLV0</accession>
<dbReference type="Proteomes" id="UP001434883">
    <property type="component" value="Unassembled WGS sequence"/>
</dbReference>